<protein>
    <submittedName>
        <fullName evidence="1">Uncharacterized protein</fullName>
    </submittedName>
</protein>
<dbReference type="EMBL" id="BAAACZ010000030">
    <property type="protein sequence ID" value="GAA0471861.1"/>
    <property type="molecule type" value="Genomic_DNA"/>
</dbReference>
<keyword evidence="2" id="KW-1185">Reference proteome</keyword>
<accession>A0ABN1AAV1</accession>
<name>A0ABN1AAV1_9BACI</name>
<comment type="caution">
    <text evidence="1">The sequence shown here is derived from an EMBL/GenBank/DDBJ whole genome shotgun (WGS) entry which is preliminary data.</text>
</comment>
<evidence type="ECO:0000313" key="2">
    <source>
        <dbReference type="Proteomes" id="UP001500740"/>
    </source>
</evidence>
<proteinExistence type="predicted"/>
<gene>
    <name evidence="1" type="ORF">GCM10008935_29770</name>
</gene>
<evidence type="ECO:0000313" key="1">
    <source>
        <dbReference type="EMBL" id="GAA0471861.1"/>
    </source>
</evidence>
<reference evidence="1 2" key="1">
    <citation type="journal article" date="2019" name="Int. J. Syst. Evol. Microbiol.">
        <title>The Global Catalogue of Microorganisms (GCM) 10K type strain sequencing project: providing services to taxonomists for standard genome sequencing and annotation.</title>
        <authorList>
            <consortium name="The Broad Institute Genomics Platform"/>
            <consortium name="The Broad Institute Genome Sequencing Center for Infectious Disease"/>
            <person name="Wu L."/>
            <person name="Ma J."/>
        </authorList>
    </citation>
    <scope>NUCLEOTIDE SEQUENCE [LARGE SCALE GENOMIC DNA]</scope>
    <source>
        <strain evidence="1 2">JCM 14193</strain>
    </source>
</reference>
<sequence>MLPFFNPKTWGFLNEEKITNERNDLFVGVTYADYIISFSK</sequence>
<dbReference type="Proteomes" id="UP001500740">
    <property type="component" value="Unassembled WGS sequence"/>
</dbReference>
<organism evidence="1 2">
    <name type="scientific">Alkalibacillus silvisoli</name>
    <dbReference type="NCBI Taxonomy" id="392823"/>
    <lineage>
        <taxon>Bacteria</taxon>
        <taxon>Bacillati</taxon>
        <taxon>Bacillota</taxon>
        <taxon>Bacilli</taxon>
        <taxon>Bacillales</taxon>
        <taxon>Bacillaceae</taxon>
        <taxon>Alkalibacillus</taxon>
    </lineage>
</organism>